<organism evidence="4 5">
    <name type="scientific">Ponticaulis profundi</name>
    <dbReference type="NCBI Taxonomy" id="2665222"/>
    <lineage>
        <taxon>Bacteria</taxon>
        <taxon>Pseudomonadati</taxon>
        <taxon>Pseudomonadota</taxon>
        <taxon>Alphaproteobacteria</taxon>
        <taxon>Hyphomonadales</taxon>
        <taxon>Hyphomonadaceae</taxon>
        <taxon>Ponticaulis</taxon>
    </lineage>
</organism>
<feature type="domain" description="HTH tetR-type" evidence="3">
    <location>
        <begin position="9"/>
        <end position="69"/>
    </location>
</feature>
<dbReference type="SUPFAM" id="SSF46689">
    <property type="entry name" value="Homeodomain-like"/>
    <property type="match status" value="1"/>
</dbReference>
<dbReference type="PROSITE" id="PS50977">
    <property type="entry name" value="HTH_TETR_2"/>
    <property type="match status" value="1"/>
</dbReference>
<gene>
    <name evidence="4" type="ORF">ACFQDM_18345</name>
</gene>
<dbReference type="InterPro" id="IPR050109">
    <property type="entry name" value="HTH-type_TetR-like_transc_reg"/>
</dbReference>
<dbReference type="Pfam" id="PF00440">
    <property type="entry name" value="TetR_N"/>
    <property type="match status" value="1"/>
</dbReference>
<dbReference type="Proteomes" id="UP001596303">
    <property type="component" value="Unassembled WGS sequence"/>
</dbReference>
<keyword evidence="1 2" id="KW-0238">DNA-binding</keyword>
<evidence type="ECO:0000256" key="2">
    <source>
        <dbReference type="PROSITE-ProRule" id="PRU00335"/>
    </source>
</evidence>
<keyword evidence="5" id="KW-1185">Reference proteome</keyword>
<dbReference type="EMBL" id="JBHSSW010000066">
    <property type="protein sequence ID" value="MFC6200038.1"/>
    <property type="molecule type" value="Genomic_DNA"/>
</dbReference>
<evidence type="ECO:0000313" key="5">
    <source>
        <dbReference type="Proteomes" id="UP001596303"/>
    </source>
</evidence>
<dbReference type="SUPFAM" id="SSF48498">
    <property type="entry name" value="Tetracyclin repressor-like, C-terminal domain"/>
    <property type="match status" value="1"/>
</dbReference>
<evidence type="ECO:0000256" key="1">
    <source>
        <dbReference type="ARBA" id="ARBA00023125"/>
    </source>
</evidence>
<proteinExistence type="predicted"/>
<evidence type="ECO:0000259" key="3">
    <source>
        <dbReference type="PROSITE" id="PS50977"/>
    </source>
</evidence>
<feature type="DNA-binding region" description="H-T-H motif" evidence="2">
    <location>
        <begin position="32"/>
        <end position="51"/>
    </location>
</feature>
<evidence type="ECO:0000313" key="4">
    <source>
        <dbReference type="EMBL" id="MFC6200038.1"/>
    </source>
</evidence>
<dbReference type="Gene3D" id="1.10.357.10">
    <property type="entry name" value="Tetracycline Repressor, domain 2"/>
    <property type="match status" value="1"/>
</dbReference>
<accession>A0ABW1SER8</accession>
<dbReference type="PANTHER" id="PTHR30055">
    <property type="entry name" value="HTH-TYPE TRANSCRIPTIONAL REGULATOR RUTR"/>
    <property type="match status" value="1"/>
</dbReference>
<dbReference type="InterPro" id="IPR009057">
    <property type="entry name" value="Homeodomain-like_sf"/>
</dbReference>
<dbReference type="PANTHER" id="PTHR30055:SF220">
    <property type="entry name" value="TETR-FAMILY REGULATORY PROTEIN"/>
    <property type="match status" value="1"/>
</dbReference>
<protein>
    <submittedName>
        <fullName evidence="4">TetR/AcrR family transcriptional regulator</fullName>
    </submittedName>
</protein>
<dbReference type="InterPro" id="IPR001647">
    <property type="entry name" value="HTH_TetR"/>
</dbReference>
<dbReference type="InterPro" id="IPR036271">
    <property type="entry name" value="Tet_transcr_reg_TetR-rel_C_sf"/>
</dbReference>
<name>A0ABW1SER8_9PROT</name>
<dbReference type="PRINTS" id="PR00455">
    <property type="entry name" value="HTHTETR"/>
</dbReference>
<reference evidence="5" key="1">
    <citation type="journal article" date="2019" name="Int. J. Syst. Evol. Microbiol.">
        <title>The Global Catalogue of Microorganisms (GCM) 10K type strain sequencing project: providing services to taxonomists for standard genome sequencing and annotation.</title>
        <authorList>
            <consortium name="The Broad Institute Genomics Platform"/>
            <consortium name="The Broad Institute Genome Sequencing Center for Infectious Disease"/>
            <person name="Wu L."/>
            <person name="Ma J."/>
        </authorList>
    </citation>
    <scope>NUCLEOTIDE SEQUENCE [LARGE SCALE GENOMIC DNA]</scope>
    <source>
        <strain evidence="5">CGMCC-1.15741</strain>
    </source>
</reference>
<comment type="caution">
    <text evidence="4">The sequence shown here is derived from an EMBL/GenBank/DDBJ whole genome shotgun (WGS) entry which is preliminary data.</text>
</comment>
<dbReference type="RefSeq" id="WP_377381871.1">
    <property type="nucleotide sequence ID" value="NZ_JBHSSW010000066.1"/>
</dbReference>
<sequence length="218" mass="24599">MSRREAAKADRRRRIVQAARDLIKETGQTGLSMRAIAARADVSLATPYNLFGSKRAIIMALLDDVQEFEERFNEIADADPIDKIFAALKLSLGYHEKDPDFYRVVWSTLLDPQGSAEQRDELMPPQNHAFWRGLLEESKARDLLDERISLECLQHELGHTFAAVMLTWLMGGRETSDLMPSICYGFALSLLGASTEAGRPSLMVKLLEFQKPKQTLET</sequence>